<gene>
    <name evidence="3" type="ORF">BD410DRAFT_789709</name>
</gene>
<reference evidence="3 4" key="1">
    <citation type="submission" date="2018-06" db="EMBL/GenBank/DDBJ databases">
        <title>A transcriptomic atlas of mushroom development highlights an independent origin of complex multicellularity.</title>
        <authorList>
            <consortium name="DOE Joint Genome Institute"/>
            <person name="Krizsan K."/>
            <person name="Almasi E."/>
            <person name="Merenyi Z."/>
            <person name="Sahu N."/>
            <person name="Viragh M."/>
            <person name="Koszo T."/>
            <person name="Mondo S."/>
            <person name="Kiss B."/>
            <person name="Balint B."/>
            <person name="Kues U."/>
            <person name="Barry K."/>
            <person name="Hegedus J.C."/>
            <person name="Henrissat B."/>
            <person name="Johnson J."/>
            <person name="Lipzen A."/>
            <person name="Ohm R."/>
            <person name="Nagy I."/>
            <person name="Pangilinan J."/>
            <person name="Yan J."/>
            <person name="Xiong Y."/>
            <person name="Grigoriev I.V."/>
            <person name="Hibbett D.S."/>
            <person name="Nagy L.G."/>
        </authorList>
    </citation>
    <scope>NUCLEOTIDE SEQUENCE [LARGE SCALE GENOMIC DNA]</scope>
    <source>
        <strain evidence="3 4">SZMC22713</strain>
    </source>
</reference>
<dbReference type="PANTHER" id="PTHR43355">
    <property type="entry name" value="FLAVIN REDUCTASE (NADPH)"/>
    <property type="match status" value="1"/>
</dbReference>
<organism evidence="3 4">
    <name type="scientific">Rickenella mellea</name>
    <dbReference type="NCBI Taxonomy" id="50990"/>
    <lineage>
        <taxon>Eukaryota</taxon>
        <taxon>Fungi</taxon>
        <taxon>Dikarya</taxon>
        <taxon>Basidiomycota</taxon>
        <taxon>Agaricomycotina</taxon>
        <taxon>Agaricomycetes</taxon>
        <taxon>Hymenochaetales</taxon>
        <taxon>Rickenellaceae</taxon>
        <taxon>Rickenella</taxon>
    </lineage>
</organism>
<sequence length="219" mass="23406">MHVLVLGGTGPVGILLIQELLAASHTVVVYARSPGKLPEGITTNPNVTIVKGDLMDREALGRALEGVHAVVSALGPAVGKGPLHPSGTPIAKGYAVLVELMEKHNIKRLIALGTASMKDEHDKFDLQFWVLVNGVATFAHSAYKDVVAIGETIRRSSALIYTIARVPILTNSKKKECVAGYVGDGKTKPWLTRSAFASFVVEELGRNDWIQKAPLLSVP</sequence>
<comment type="similarity">
    <text evidence="1">Belongs to the avfA family.</text>
</comment>
<evidence type="ECO:0000313" key="3">
    <source>
        <dbReference type="EMBL" id="TDL21590.1"/>
    </source>
</evidence>
<dbReference type="GO" id="GO:0016646">
    <property type="term" value="F:oxidoreductase activity, acting on the CH-NH group of donors, NAD or NADP as acceptor"/>
    <property type="evidence" value="ECO:0007669"/>
    <property type="project" value="TreeGrafter"/>
</dbReference>
<dbReference type="OrthoDB" id="10254221at2759"/>
<evidence type="ECO:0000313" key="4">
    <source>
        <dbReference type="Proteomes" id="UP000294933"/>
    </source>
</evidence>
<feature type="domain" description="NAD(P)-binding" evidence="2">
    <location>
        <begin position="7"/>
        <end position="204"/>
    </location>
</feature>
<protein>
    <submittedName>
        <fullName evidence="3">NAD-P-binding protein</fullName>
    </submittedName>
</protein>
<dbReference type="STRING" id="50990.A0A4Y7Q450"/>
<dbReference type="InterPro" id="IPR016040">
    <property type="entry name" value="NAD(P)-bd_dom"/>
</dbReference>
<dbReference type="EMBL" id="ML170180">
    <property type="protein sequence ID" value="TDL21590.1"/>
    <property type="molecule type" value="Genomic_DNA"/>
</dbReference>
<accession>A0A4Y7Q450</accession>
<evidence type="ECO:0000259" key="2">
    <source>
        <dbReference type="Pfam" id="PF13460"/>
    </source>
</evidence>
<dbReference type="VEuPathDB" id="FungiDB:BD410DRAFT_789709"/>
<name>A0A4Y7Q450_9AGAM</name>
<proteinExistence type="inferred from homology"/>
<dbReference type="SUPFAM" id="SSF51735">
    <property type="entry name" value="NAD(P)-binding Rossmann-fold domains"/>
    <property type="match status" value="1"/>
</dbReference>
<dbReference type="InterPro" id="IPR036291">
    <property type="entry name" value="NAD(P)-bd_dom_sf"/>
</dbReference>
<dbReference type="InterPro" id="IPR051606">
    <property type="entry name" value="Polyketide_Oxido-like"/>
</dbReference>
<dbReference type="Gene3D" id="3.40.50.720">
    <property type="entry name" value="NAD(P)-binding Rossmann-like Domain"/>
    <property type="match status" value="1"/>
</dbReference>
<keyword evidence="4" id="KW-1185">Reference proteome</keyword>
<evidence type="ECO:0000256" key="1">
    <source>
        <dbReference type="ARBA" id="ARBA00038376"/>
    </source>
</evidence>
<dbReference type="Proteomes" id="UP000294933">
    <property type="component" value="Unassembled WGS sequence"/>
</dbReference>
<dbReference type="AlphaFoldDB" id="A0A4Y7Q450"/>
<dbReference type="Pfam" id="PF13460">
    <property type="entry name" value="NAD_binding_10"/>
    <property type="match status" value="1"/>
</dbReference>
<dbReference type="PANTHER" id="PTHR43355:SF2">
    <property type="entry name" value="FLAVIN REDUCTASE (NADPH)"/>
    <property type="match status" value="1"/>
</dbReference>